<evidence type="ECO:0000256" key="4">
    <source>
        <dbReference type="ARBA" id="ARBA00022989"/>
    </source>
</evidence>
<evidence type="ECO:0000259" key="9">
    <source>
        <dbReference type="Pfam" id="PF01529"/>
    </source>
</evidence>
<evidence type="ECO:0000256" key="3">
    <source>
        <dbReference type="ARBA" id="ARBA00022692"/>
    </source>
</evidence>
<feature type="transmembrane region" description="Helical" evidence="7">
    <location>
        <begin position="12"/>
        <end position="33"/>
    </location>
</feature>
<feature type="domain" description="Palmitoyltransferase DHHC" evidence="9">
    <location>
        <begin position="123"/>
        <end position="242"/>
    </location>
</feature>
<name>A0AAV1HCB9_XYRNO</name>
<dbReference type="AlphaFoldDB" id="A0AAV1HCB9"/>
<evidence type="ECO:0000256" key="5">
    <source>
        <dbReference type="ARBA" id="ARBA00023136"/>
    </source>
</evidence>
<gene>
    <name evidence="10" type="ORF">XNOV1_A021094</name>
</gene>
<dbReference type="InterPro" id="IPR039859">
    <property type="entry name" value="PFA4/ZDH16/20/ERF2-like"/>
</dbReference>
<keyword evidence="6 7" id="KW-0012">Acyltransferase</keyword>
<evidence type="ECO:0000256" key="6">
    <source>
        <dbReference type="ARBA" id="ARBA00023315"/>
    </source>
</evidence>
<comment type="subcellular location">
    <subcellularLocation>
        <location evidence="1">Membrane</location>
        <topology evidence="1">Multi-pass membrane protein</topology>
    </subcellularLocation>
</comment>
<evidence type="ECO:0000256" key="7">
    <source>
        <dbReference type="RuleBase" id="RU079119"/>
    </source>
</evidence>
<evidence type="ECO:0000256" key="8">
    <source>
        <dbReference type="SAM" id="MobiDB-lite"/>
    </source>
</evidence>
<protein>
    <recommendedName>
        <fullName evidence="7">Palmitoyltransferase</fullName>
        <ecNumber evidence="7">2.3.1.225</ecNumber>
    </recommendedName>
</protein>
<evidence type="ECO:0000256" key="1">
    <source>
        <dbReference type="ARBA" id="ARBA00004141"/>
    </source>
</evidence>
<reference evidence="10" key="1">
    <citation type="submission" date="2023-08" db="EMBL/GenBank/DDBJ databases">
        <authorList>
            <person name="Alioto T."/>
            <person name="Alioto T."/>
            <person name="Gomez Garrido J."/>
        </authorList>
    </citation>
    <scope>NUCLEOTIDE SEQUENCE</scope>
</reference>
<dbReference type="EMBL" id="OY660883">
    <property type="protein sequence ID" value="CAJ1082298.1"/>
    <property type="molecule type" value="Genomic_DNA"/>
</dbReference>
<evidence type="ECO:0000256" key="2">
    <source>
        <dbReference type="ARBA" id="ARBA00022679"/>
    </source>
</evidence>
<evidence type="ECO:0000313" key="11">
    <source>
        <dbReference type="Proteomes" id="UP001178508"/>
    </source>
</evidence>
<feature type="transmembrane region" description="Helical" evidence="7">
    <location>
        <begin position="203"/>
        <end position="227"/>
    </location>
</feature>
<dbReference type="InterPro" id="IPR001594">
    <property type="entry name" value="Palmitoyltrfase_DHHC"/>
</dbReference>
<dbReference type="Pfam" id="PF01529">
    <property type="entry name" value="DHHC"/>
    <property type="match status" value="1"/>
</dbReference>
<comment type="domain">
    <text evidence="7">The DHHC domain is required for palmitoyltransferase activity.</text>
</comment>
<feature type="transmembrane region" description="Helical" evidence="7">
    <location>
        <begin position="167"/>
        <end position="191"/>
    </location>
</feature>
<dbReference type="GO" id="GO:0016020">
    <property type="term" value="C:membrane"/>
    <property type="evidence" value="ECO:0007669"/>
    <property type="project" value="UniProtKB-SubCell"/>
</dbReference>
<keyword evidence="11" id="KW-1185">Reference proteome</keyword>
<comment type="similarity">
    <text evidence="7">Belongs to the DHHC palmitoyltransferase family.</text>
</comment>
<keyword evidence="3 7" id="KW-0812">Transmembrane</keyword>
<comment type="catalytic activity">
    <reaction evidence="7">
        <text>L-cysteinyl-[protein] + hexadecanoyl-CoA = S-hexadecanoyl-L-cysteinyl-[protein] + CoA</text>
        <dbReference type="Rhea" id="RHEA:36683"/>
        <dbReference type="Rhea" id="RHEA-COMP:10131"/>
        <dbReference type="Rhea" id="RHEA-COMP:11032"/>
        <dbReference type="ChEBI" id="CHEBI:29950"/>
        <dbReference type="ChEBI" id="CHEBI:57287"/>
        <dbReference type="ChEBI" id="CHEBI:57379"/>
        <dbReference type="ChEBI" id="CHEBI:74151"/>
        <dbReference type="EC" id="2.3.1.225"/>
    </reaction>
</comment>
<dbReference type="PROSITE" id="PS50216">
    <property type="entry name" value="DHHC"/>
    <property type="match status" value="1"/>
</dbReference>
<sequence length="454" mass="52715">MAPTHVLRCCQRGLAWIPVIFIALVVCWSYYAYVVELCIFTIPSIGEQIVYLIFFHLSFIMFVWSYWKTIFTKPANPSKEFCLPKAEKERYEKEERPESQQEILWRAATSLPLYTRTGAGAIRYCDRCQVIKPDRCHHCSACDMCVLKMDHHCPWVNNCVGFSNYKFFILFLAYSLVYCLFIAATVLQYFIKFWTNELPDTHAKFHVLFLFFVAAMFCISILSLFSYHLWLVGKNRSTIEAFRAPVFRTGSDKNGFSLGFRKNIAQVFGDQKKYWLLPIFTSQGDGLTFPTRLVNADIEQATVTLQPEPDKSAAEVPSSPLSDSQNRLLSNDQHANNVEDHLANNTLKSGEHYRGCFYFTDKINTLAFHLSPNYVFFPQLKVKPSQSPWRASPNQEKLRHLIRCLKKMQQFSVSPWQQSDSFRVTMEMHIYTHGVGITRMQCHWQTSHLPPQDM</sequence>
<keyword evidence="2 7" id="KW-0808">Transferase</keyword>
<dbReference type="PANTHER" id="PTHR12246">
    <property type="entry name" value="PALMITOYLTRANSFERASE ZDHHC16"/>
    <property type="match status" value="1"/>
</dbReference>
<organism evidence="10 11">
    <name type="scientific">Xyrichtys novacula</name>
    <name type="common">Pearly razorfish</name>
    <name type="synonym">Hemipteronotus novacula</name>
    <dbReference type="NCBI Taxonomy" id="13765"/>
    <lineage>
        <taxon>Eukaryota</taxon>
        <taxon>Metazoa</taxon>
        <taxon>Chordata</taxon>
        <taxon>Craniata</taxon>
        <taxon>Vertebrata</taxon>
        <taxon>Euteleostomi</taxon>
        <taxon>Actinopterygii</taxon>
        <taxon>Neopterygii</taxon>
        <taxon>Teleostei</taxon>
        <taxon>Neoteleostei</taxon>
        <taxon>Acanthomorphata</taxon>
        <taxon>Eupercaria</taxon>
        <taxon>Labriformes</taxon>
        <taxon>Labridae</taxon>
        <taxon>Xyrichtys</taxon>
    </lineage>
</organism>
<dbReference type="Proteomes" id="UP001178508">
    <property type="component" value="Chromosome 20"/>
</dbReference>
<feature type="region of interest" description="Disordered" evidence="8">
    <location>
        <begin position="306"/>
        <end position="327"/>
    </location>
</feature>
<proteinExistence type="inferred from homology"/>
<feature type="transmembrane region" description="Helical" evidence="7">
    <location>
        <begin position="48"/>
        <end position="67"/>
    </location>
</feature>
<accession>A0AAV1HCB9</accession>
<keyword evidence="4 7" id="KW-1133">Transmembrane helix</keyword>
<dbReference type="GO" id="GO:0019706">
    <property type="term" value="F:protein-cysteine S-palmitoyltransferase activity"/>
    <property type="evidence" value="ECO:0007669"/>
    <property type="project" value="UniProtKB-EC"/>
</dbReference>
<dbReference type="EC" id="2.3.1.225" evidence="7"/>
<keyword evidence="5 7" id="KW-0472">Membrane</keyword>
<evidence type="ECO:0000313" key="10">
    <source>
        <dbReference type="EMBL" id="CAJ1082298.1"/>
    </source>
</evidence>